<dbReference type="PANTHER" id="PTHR33286:SF23">
    <property type="entry name" value="BIFUNCTIONAL INHIBITOR_PLANT LIPID TRANSFER PROTEIN_SEED STORAGE HELICAL DOMAIN-CONTAINING PROTEIN"/>
    <property type="match status" value="1"/>
</dbReference>
<dbReference type="Pfam" id="PF14368">
    <property type="entry name" value="LTP_2"/>
    <property type="match status" value="1"/>
</dbReference>
<comment type="caution">
    <text evidence="2">The sequence shown here is derived from an EMBL/GenBank/DDBJ whole genome shotgun (WGS) entry which is preliminary data.</text>
</comment>
<reference evidence="2" key="1">
    <citation type="submission" date="2024-03" db="EMBL/GenBank/DDBJ databases">
        <title>WGS assembly of Saponaria officinalis var. Norfolk2.</title>
        <authorList>
            <person name="Jenkins J."/>
            <person name="Shu S."/>
            <person name="Grimwood J."/>
            <person name="Barry K."/>
            <person name="Goodstein D."/>
            <person name="Schmutz J."/>
            <person name="Leebens-Mack J."/>
            <person name="Osbourn A."/>
        </authorList>
    </citation>
    <scope>NUCLEOTIDE SEQUENCE [LARGE SCALE GENOMIC DNA]</scope>
    <source>
        <strain evidence="2">JIC</strain>
    </source>
</reference>
<organism evidence="2 3">
    <name type="scientific">Saponaria officinalis</name>
    <name type="common">Common soapwort</name>
    <name type="synonym">Lychnis saponaria</name>
    <dbReference type="NCBI Taxonomy" id="3572"/>
    <lineage>
        <taxon>Eukaryota</taxon>
        <taxon>Viridiplantae</taxon>
        <taxon>Streptophyta</taxon>
        <taxon>Embryophyta</taxon>
        <taxon>Tracheophyta</taxon>
        <taxon>Spermatophyta</taxon>
        <taxon>Magnoliopsida</taxon>
        <taxon>eudicotyledons</taxon>
        <taxon>Gunneridae</taxon>
        <taxon>Pentapetalae</taxon>
        <taxon>Caryophyllales</taxon>
        <taxon>Caryophyllaceae</taxon>
        <taxon>Caryophylleae</taxon>
        <taxon>Saponaria</taxon>
    </lineage>
</organism>
<evidence type="ECO:0000259" key="1">
    <source>
        <dbReference type="Pfam" id="PF14368"/>
    </source>
</evidence>
<evidence type="ECO:0000313" key="2">
    <source>
        <dbReference type="EMBL" id="KAK9741724.1"/>
    </source>
</evidence>
<proteinExistence type="predicted"/>
<gene>
    <name evidence="2" type="ORF">RND81_03G123900</name>
</gene>
<name>A0AAW1M6K3_SAPOF</name>
<sequence>MKGNTLVTKMGVTILIIICLSGNYRVINGLTPAQCHEERRILVSACKPVVYRVPPSAYCCQRIRVTDIQCVCTAITPKIAPLVTANLDYALGVVRRCGRQIPRHFKCGSITTP</sequence>
<dbReference type="PANTHER" id="PTHR33286">
    <property type="entry name" value="BIFUNCTIONAL INHIBITOR/LIPID-TRANSFER PROTEIN/SEED STORAGE 2S ALBUMIN SUPERFAMILY PROTEIN"/>
    <property type="match status" value="1"/>
</dbReference>
<evidence type="ECO:0000313" key="3">
    <source>
        <dbReference type="Proteomes" id="UP001443914"/>
    </source>
</evidence>
<dbReference type="EMBL" id="JBDFQZ010000003">
    <property type="protein sequence ID" value="KAK9741724.1"/>
    <property type="molecule type" value="Genomic_DNA"/>
</dbReference>
<accession>A0AAW1M6K3</accession>
<dbReference type="SUPFAM" id="SSF47699">
    <property type="entry name" value="Bifunctional inhibitor/lipid-transfer protein/seed storage 2S albumin"/>
    <property type="match status" value="1"/>
</dbReference>
<dbReference type="InterPro" id="IPR016140">
    <property type="entry name" value="Bifunc_inhib/LTP/seed_store"/>
</dbReference>
<dbReference type="AlphaFoldDB" id="A0AAW1M6K3"/>
<dbReference type="Proteomes" id="UP001443914">
    <property type="component" value="Unassembled WGS sequence"/>
</dbReference>
<feature type="domain" description="Bifunctional inhibitor/plant lipid transfer protein/seed storage helical" evidence="1">
    <location>
        <begin position="33"/>
        <end position="107"/>
    </location>
</feature>
<dbReference type="InterPro" id="IPR036312">
    <property type="entry name" value="Bifun_inhib/LTP/seed_sf"/>
</dbReference>
<protein>
    <recommendedName>
        <fullName evidence="1">Bifunctional inhibitor/plant lipid transfer protein/seed storage helical domain-containing protein</fullName>
    </recommendedName>
</protein>
<keyword evidence="3" id="KW-1185">Reference proteome</keyword>
<dbReference type="Gene3D" id="1.10.110.10">
    <property type="entry name" value="Plant lipid-transfer and hydrophobic proteins"/>
    <property type="match status" value="1"/>
</dbReference>